<feature type="binding site" evidence="11">
    <location>
        <position position="210"/>
    </location>
    <ligand>
        <name>Ca(2+)</name>
        <dbReference type="ChEBI" id="CHEBI:29108"/>
        <label>2</label>
    </ligand>
</feature>
<dbReference type="SMART" id="SM00120">
    <property type="entry name" value="HX"/>
    <property type="match status" value="4"/>
</dbReference>
<feature type="chain" id="PRO_5001645281" evidence="14">
    <location>
        <begin position="29"/>
        <end position="587"/>
    </location>
</feature>
<evidence type="ECO:0000313" key="17">
    <source>
        <dbReference type="Proteomes" id="UP000027135"/>
    </source>
</evidence>
<feature type="binding site" evidence="11">
    <location>
        <position position="212"/>
    </location>
    <ligand>
        <name>Zn(2+)</name>
        <dbReference type="ChEBI" id="CHEBI:29105"/>
        <label>1</label>
    </ligand>
</feature>
<feature type="compositionally biased region" description="Basic and acidic residues" evidence="13">
    <location>
        <begin position="307"/>
        <end position="329"/>
    </location>
</feature>
<dbReference type="PANTHER" id="PTHR10201:SF169">
    <property type="entry name" value="MATRIX METALLOPROTEINASE-16-LIKE PROTEIN"/>
    <property type="match status" value="1"/>
</dbReference>
<dbReference type="eggNOG" id="KOG1565">
    <property type="taxonomic scope" value="Eukaryota"/>
</dbReference>
<feature type="active site" evidence="9">
    <location>
        <position position="239"/>
    </location>
</feature>
<dbReference type="Gene3D" id="3.40.390.10">
    <property type="entry name" value="Collagenase (Catalytic Domain)"/>
    <property type="match status" value="1"/>
</dbReference>
<dbReference type="GO" id="GO:0030574">
    <property type="term" value="P:collagen catabolic process"/>
    <property type="evidence" value="ECO:0007669"/>
    <property type="project" value="TreeGrafter"/>
</dbReference>
<feature type="repeat" description="Hemopexin" evidence="12">
    <location>
        <begin position="435"/>
        <end position="481"/>
    </location>
</feature>
<dbReference type="InterPro" id="IPR021190">
    <property type="entry name" value="Pept_M10A"/>
</dbReference>
<feature type="binding site" evidence="11">
    <location>
        <position position="390"/>
    </location>
    <ligand>
        <name>Ca(2+)</name>
        <dbReference type="ChEBI" id="CHEBI:29108"/>
        <label>4</label>
    </ligand>
</feature>
<evidence type="ECO:0000256" key="12">
    <source>
        <dbReference type="PROSITE-ProRule" id="PRU01011"/>
    </source>
</evidence>
<dbReference type="GO" id="GO:0031012">
    <property type="term" value="C:extracellular matrix"/>
    <property type="evidence" value="ECO:0007669"/>
    <property type="project" value="InterPro"/>
</dbReference>
<dbReference type="Proteomes" id="UP000027135">
    <property type="component" value="Unassembled WGS sequence"/>
</dbReference>
<feature type="binding site" evidence="11">
    <location>
        <position position="441"/>
    </location>
    <ligand>
        <name>Ca(2+)</name>
        <dbReference type="ChEBI" id="CHEBI:29108"/>
        <label>5</label>
    </ligand>
</feature>
<keyword evidence="7" id="KW-0482">Metalloprotease</keyword>
<keyword evidence="11" id="KW-0106">Calcium</keyword>
<evidence type="ECO:0000256" key="1">
    <source>
        <dbReference type="ARBA" id="ARBA00010370"/>
    </source>
</evidence>
<dbReference type="InterPro" id="IPR002477">
    <property type="entry name" value="Peptidoglycan-bd-like"/>
</dbReference>
<dbReference type="FunFam" id="2.110.10.10:FF:000018">
    <property type="entry name" value="Matrix metallopeptidase 25b"/>
    <property type="match status" value="1"/>
</dbReference>
<dbReference type="PROSITE" id="PS51642">
    <property type="entry name" value="HEMOPEXIN_2"/>
    <property type="match status" value="4"/>
</dbReference>
<name>A0A067RKN7_ZOONE</name>
<evidence type="ECO:0000256" key="4">
    <source>
        <dbReference type="ARBA" id="ARBA00022737"/>
    </source>
</evidence>
<feature type="domain" description="Peptidase metallopeptidase" evidence="15">
    <location>
        <begin position="119"/>
        <end position="283"/>
    </location>
</feature>
<dbReference type="CDD" id="cd04278">
    <property type="entry name" value="ZnMc_MMP"/>
    <property type="match status" value="1"/>
</dbReference>
<evidence type="ECO:0000256" key="10">
    <source>
        <dbReference type="PIRSR" id="PIRSR001191-2"/>
    </source>
</evidence>
<dbReference type="InterPro" id="IPR036375">
    <property type="entry name" value="Hemopexin-like_dom_sf"/>
</dbReference>
<dbReference type="InterPro" id="IPR006026">
    <property type="entry name" value="Peptidase_Metallo"/>
</dbReference>
<accession>A0A067RKN7</accession>
<evidence type="ECO:0000256" key="5">
    <source>
        <dbReference type="ARBA" id="ARBA00022801"/>
    </source>
</evidence>
<evidence type="ECO:0000256" key="2">
    <source>
        <dbReference type="ARBA" id="ARBA00022670"/>
    </source>
</evidence>
<evidence type="ECO:0000259" key="15">
    <source>
        <dbReference type="SMART" id="SM00235"/>
    </source>
</evidence>
<feature type="binding site" evidence="11">
    <location>
        <position position="217"/>
    </location>
    <ligand>
        <name>Ca(2+)</name>
        <dbReference type="ChEBI" id="CHEBI:29108"/>
        <label>1</label>
    </ligand>
</feature>
<feature type="binding site" evidence="11">
    <location>
        <position position="215"/>
    </location>
    <ligand>
        <name>Ca(2+)</name>
        <dbReference type="ChEBI" id="CHEBI:29108"/>
        <label>1</label>
    </ligand>
</feature>
<dbReference type="SUPFAM" id="SSF50923">
    <property type="entry name" value="Hemopexin-like domain"/>
    <property type="match status" value="1"/>
</dbReference>
<dbReference type="PIRSF" id="PIRSF001191">
    <property type="entry name" value="Peptidase_M10A_matrix"/>
    <property type="match status" value="1"/>
</dbReference>
<evidence type="ECO:0000256" key="13">
    <source>
        <dbReference type="SAM" id="MobiDB-lite"/>
    </source>
</evidence>
<feature type="binding site" evidence="11">
    <location>
        <position position="189"/>
    </location>
    <ligand>
        <name>Ca(2+)</name>
        <dbReference type="ChEBI" id="CHEBI:29108"/>
        <label>3</label>
    </ligand>
</feature>
<keyword evidence="14" id="KW-0732">Signal</keyword>
<keyword evidence="3 10" id="KW-0479">Metal-binding</keyword>
<feature type="binding site" evidence="11">
    <location>
        <position position="217"/>
    </location>
    <ligand>
        <name>Ca(2+)</name>
        <dbReference type="ChEBI" id="CHEBI:29108"/>
        <label>3</label>
    </ligand>
</feature>
<proteinExistence type="inferred from homology"/>
<dbReference type="GO" id="GO:0004222">
    <property type="term" value="F:metalloendopeptidase activity"/>
    <property type="evidence" value="ECO:0007669"/>
    <property type="project" value="InterPro"/>
</dbReference>
<feature type="binding site" evidence="11">
    <location>
        <position position="182"/>
    </location>
    <ligand>
        <name>Zn(2+)</name>
        <dbReference type="ChEBI" id="CHEBI:29105"/>
        <label>1</label>
    </ligand>
</feature>
<dbReference type="Pfam" id="PF01471">
    <property type="entry name" value="PG_binding_1"/>
    <property type="match status" value="1"/>
</dbReference>
<feature type="repeat" description="Hemopexin" evidence="12">
    <location>
        <begin position="386"/>
        <end position="431"/>
    </location>
</feature>
<feature type="binding site" evidence="11">
    <location>
        <position position="439"/>
    </location>
    <ligand>
        <name>Ca(2+)</name>
        <dbReference type="ChEBI" id="CHEBI:29108"/>
        <label>4</label>
    </ligand>
</feature>
<feature type="repeat" description="Hemopexin" evidence="12">
    <location>
        <begin position="483"/>
        <end position="530"/>
    </location>
</feature>
<dbReference type="Pfam" id="PF00413">
    <property type="entry name" value="Peptidase_M10"/>
    <property type="match status" value="1"/>
</dbReference>
<dbReference type="InterPro" id="IPR018487">
    <property type="entry name" value="Hemopexin-like_repeat"/>
</dbReference>
<feature type="binding site" evidence="10">
    <location>
        <position position="238"/>
    </location>
    <ligand>
        <name>Zn(2+)</name>
        <dbReference type="ChEBI" id="CHEBI:29105"/>
        <label>2</label>
        <note>catalytic</note>
    </ligand>
</feature>
<gene>
    <name evidence="16" type="ORF">L798_05457</name>
</gene>
<comment type="cofactor">
    <cofactor evidence="11">
        <name>Zn(2+)</name>
        <dbReference type="ChEBI" id="CHEBI:29105"/>
    </cofactor>
    <text evidence="11">Binds 2 Zn(2+) ions per subunit.</text>
</comment>
<dbReference type="GO" id="GO:0008270">
    <property type="term" value="F:zinc ion binding"/>
    <property type="evidence" value="ECO:0007669"/>
    <property type="project" value="InterPro"/>
</dbReference>
<feature type="repeat" description="Hemopexin" evidence="12">
    <location>
        <begin position="531"/>
        <end position="578"/>
    </location>
</feature>
<feature type="region of interest" description="Disordered" evidence="13">
    <location>
        <begin position="292"/>
        <end position="382"/>
    </location>
</feature>
<feature type="binding site" evidence="11">
    <location>
        <position position="184"/>
    </location>
    <ligand>
        <name>Zn(2+)</name>
        <dbReference type="ChEBI" id="CHEBI:29105"/>
        <label>1</label>
    </ligand>
</feature>
<dbReference type="PRINTS" id="PR00138">
    <property type="entry name" value="MATRIXIN"/>
</dbReference>
<dbReference type="InterPro" id="IPR033739">
    <property type="entry name" value="M10A_MMP"/>
</dbReference>
<dbReference type="EMBL" id="KK852620">
    <property type="protein sequence ID" value="KDR20064.1"/>
    <property type="molecule type" value="Genomic_DNA"/>
</dbReference>
<dbReference type="SMART" id="SM00235">
    <property type="entry name" value="ZnMc"/>
    <property type="match status" value="1"/>
</dbReference>
<feature type="binding site" evidence="10">
    <location>
        <position position="248"/>
    </location>
    <ligand>
        <name>Zn(2+)</name>
        <dbReference type="ChEBI" id="CHEBI:29105"/>
        <label>2</label>
        <note>catalytic</note>
    </ligand>
</feature>
<feature type="signal peptide" evidence="14">
    <location>
        <begin position="1"/>
        <end position="28"/>
    </location>
</feature>
<dbReference type="GO" id="GO:0005615">
    <property type="term" value="C:extracellular space"/>
    <property type="evidence" value="ECO:0007669"/>
    <property type="project" value="TreeGrafter"/>
</dbReference>
<keyword evidence="6 10" id="KW-0862">Zinc</keyword>
<feature type="binding site" evidence="11">
    <location>
        <position position="197"/>
    </location>
    <ligand>
        <name>Zn(2+)</name>
        <dbReference type="ChEBI" id="CHEBI:29105"/>
        <label>1</label>
    </ligand>
</feature>
<feature type="binding site" evidence="11">
    <location>
        <position position="535"/>
    </location>
    <ligand>
        <name>Ca(2+)</name>
        <dbReference type="ChEBI" id="CHEBI:29108"/>
        <label>4</label>
    </ligand>
</feature>
<dbReference type="FunCoup" id="A0A067RKN7">
    <property type="interactions" value="194"/>
</dbReference>
<evidence type="ECO:0000256" key="7">
    <source>
        <dbReference type="ARBA" id="ARBA00023049"/>
    </source>
</evidence>
<evidence type="ECO:0000256" key="14">
    <source>
        <dbReference type="SAM" id="SignalP"/>
    </source>
</evidence>
<dbReference type="InParanoid" id="A0A067RKN7"/>
<comment type="similarity">
    <text evidence="1">Belongs to the peptidase M10A family.</text>
</comment>
<keyword evidence="2" id="KW-0645">Protease</keyword>
<keyword evidence="4" id="KW-0677">Repeat</keyword>
<feature type="binding site" evidence="11">
    <location>
        <position position="256"/>
    </location>
    <ligand>
        <name>Zn(2+)</name>
        <dbReference type="ChEBI" id="CHEBI:29105"/>
        <label>2</label>
        <note>catalytic</note>
    </ligand>
</feature>
<feature type="binding site" evidence="11">
    <location>
        <position position="190"/>
    </location>
    <ligand>
        <name>Ca(2+)</name>
        <dbReference type="ChEBI" id="CHEBI:29108"/>
        <label>3</label>
    </ligand>
</feature>
<comment type="cofactor">
    <cofactor evidence="11">
        <name>Ca(2+)</name>
        <dbReference type="ChEBI" id="CHEBI:29108"/>
    </cofactor>
    <text evidence="11">Can bind about 5 Ca(2+) ions per subunit.</text>
</comment>
<dbReference type="SUPFAM" id="SSF47090">
    <property type="entry name" value="PGBD-like"/>
    <property type="match status" value="1"/>
</dbReference>
<evidence type="ECO:0000256" key="8">
    <source>
        <dbReference type="ARBA" id="ARBA00023145"/>
    </source>
</evidence>
<protein>
    <submittedName>
        <fullName evidence="16">Matrix metalloproteinase-24</fullName>
    </submittedName>
</protein>
<reference evidence="16 17" key="1">
    <citation type="journal article" date="2014" name="Nat. Commun.">
        <title>Molecular traces of alternative social organization in a termite genome.</title>
        <authorList>
            <person name="Terrapon N."/>
            <person name="Li C."/>
            <person name="Robertson H.M."/>
            <person name="Ji L."/>
            <person name="Meng X."/>
            <person name="Booth W."/>
            <person name="Chen Z."/>
            <person name="Childers C.P."/>
            <person name="Glastad K.M."/>
            <person name="Gokhale K."/>
            <person name="Gowin J."/>
            <person name="Gronenberg W."/>
            <person name="Hermansen R.A."/>
            <person name="Hu H."/>
            <person name="Hunt B.G."/>
            <person name="Huylmans A.K."/>
            <person name="Khalil S.M."/>
            <person name="Mitchell R.D."/>
            <person name="Munoz-Torres M.C."/>
            <person name="Mustard J.A."/>
            <person name="Pan H."/>
            <person name="Reese J.T."/>
            <person name="Scharf M.E."/>
            <person name="Sun F."/>
            <person name="Vogel H."/>
            <person name="Xiao J."/>
            <person name="Yang W."/>
            <person name="Yang Z."/>
            <person name="Yang Z."/>
            <person name="Zhou J."/>
            <person name="Zhu J."/>
            <person name="Brent C.S."/>
            <person name="Elsik C.G."/>
            <person name="Goodisman M.A."/>
            <person name="Liberles D.A."/>
            <person name="Roe R.M."/>
            <person name="Vargo E.L."/>
            <person name="Vilcinskas A."/>
            <person name="Wang J."/>
            <person name="Bornberg-Bauer E."/>
            <person name="Korb J."/>
            <person name="Zhang G."/>
            <person name="Liebig J."/>
        </authorList>
    </citation>
    <scope>NUCLEOTIDE SEQUENCE [LARGE SCALE GENOMIC DNA]</scope>
    <source>
        <tissue evidence="16">Whole organism</tissue>
    </source>
</reference>
<dbReference type="GO" id="GO:0030198">
    <property type="term" value="P:extracellular matrix organization"/>
    <property type="evidence" value="ECO:0007669"/>
    <property type="project" value="TreeGrafter"/>
</dbReference>
<dbReference type="InterPro" id="IPR036365">
    <property type="entry name" value="PGBD-like_sf"/>
</dbReference>
<dbReference type="OMA" id="DETPHYP"/>
<evidence type="ECO:0000313" key="16">
    <source>
        <dbReference type="EMBL" id="KDR20064.1"/>
    </source>
</evidence>
<keyword evidence="8" id="KW-0865">Zymogen</keyword>
<feature type="binding site" evidence="10">
    <location>
        <position position="242"/>
    </location>
    <ligand>
        <name>Zn(2+)</name>
        <dbReference type="ChEBI" id="CHEBI:29105"/>
        <label>2</label>
        <note>catalytic</note>
    </ligand>
</feature>
<evidence type="ECO:0000256" key="9">
    <source>
        <dbReference type="PIRSR" id="PIRSR001191-1"/>
    </source>
</evidence>
<dbReference type="PANTHER" id="PTHR10201">
    <property type="entry name" value="MATRIX METALLOPROTEINASE"/>
    <property type="match status" value="1"/>
</dbReference>
<sequence length="587" mass="67163">MIQKTVAPMSNVRIVVLLCWCLLAQVTSVPIPTRPELPPSSALKFMKQFGYLEQGTPDSEALYSEEAIVEAIKNVQKFGDIPQTGMLDNATLQLMVAKRCGVPDIVRHKGERRKRFIVGAEGWKKRDITYFVANWSPKLSEEDVVNEMKKAFKAWSGYARLNFHHTQDPNADITIAFGRGPHQDGFPFDGPGNILAHAFYPYEMDSYGGDIHFDDDEDWKIVMSADSDGVDFFTVAVHELGHSLGLAHSPVSTSIMFPYYKGHENNFQLGYDDILAMYELYIARHLAGEYEKTAGNDEHEGTDDSEEGRNNNEDSDVNTRSEDDDKTETSGEESPGSRYPLSPTIPTTDDSITFTGDDETVEDHKGHDDKHRIPTSSSPLTPDICEGNFDAVAVLRGELFIFKEEYMWRLTQRGEVQEGYPVQFRQLFWKLPKYITKIDAAYQRETDGSIVLFTGKKFWVYNGDNFIEGSPRPLTDYGLPAYIDKIDAVMVWNKNSKTFLYSKDMYWRYNETTQRMDPGYPHNISRWSGVPPDLDAAMTWTDGFTYFFKGRLFWRFDNIMIRTDDHYPLPAPQHWVGCPEKPDTIWW</sequence>
<dbReference type="InterPro" id="IPR001818">
    <property type="entry name" value="Pept_M10_metallopeptidase"/>
</dbReference>
<feature type="binding site" description="in inhibited form" evidence="11">
    <location>
        <position position="100"/>
    </location>
    <ligand>
        <name>Zn(2+)</name>
        <dbReference type="ChEBI" id="CHEBI:29105"/>
        <label>2</label>
        <note>catalytic</note>
    </ligand>
</feature>
<feature type="compositionally biased region" description="Basic and acidic residues" evidence="13">
    <location>
        <begin position="362"/>
        <end position="372"/>
    </location>
</feature>
<dbReference type="InterPro" id="IPR000585">
    <property type="entry name" value="Hemopexin-like_dom"/>
</dbReference>
<dbReference type="FunFam" id="3.40.390.10:FF:000022">
    <property type="entry name" value="Matrix metalloproteinase 1, isoform C"/>
    <property type="match status" value="1"/>
</dbReference>
<dbReference type="Gene3D" id="2.110.10.10">
    <property type="entry name" value="Hemopexin-like domain"/>
    <property type="match status" value="1"/>
</dbReference>
<feature type="binding site" evidence="11">
    <location>
        <position position="208"/>
    </location>
    <ligand>
        <name>Ca(2+)</name>
        <dbReference type="ChEBI" id="CHEBI:29108"/>
        <label>2</label>
    </ligand>
</feature>
<feature type="binding site" evidence="11">
    <location>
        <position position="172"/>
    </location>
    <ligand>
        <name>Ca(2+)</name>
        <dbReference type="ChEBI" id="CHEBI:29108"/>
        <label>2</label>
    </ligand>
</feature>
<dbReference type="AlphaFoldDB" id="A0A067RKN7"/>
<dbReference type="SUPFAM" id="SSF55486">
    <property type="entry name" value="Metalloproteases ('zincins'), catalytic domain"/>
    <property type="match status" value="1"/>
</dbReference>
<evidence type="ECO:0000256" key="3">
    <source>
        <dbReference type="ARBA" id="ARBA00022723"/>
    </source>
</evidence>
<dbReference type="GO" id="GO:0006508">
    <property type="term" value="P:proteolysis"/>
    <property type="evidence" value="ECO:0007669"/>
    <property type="project" value="UniProtKB-KW"/>
</dbReference>
<keyword evidence="5" id="KW-0378">Hydrolase</keyword>
<evidence type="ECO:0000256" key="6">
    <source>
        <dbReference type="ARBA" id="ARBA00022833"/>
    </source>
</evidence>
<dbReference type="InterPro" id="IPR024079">
    <property type="entry name" value="MetalloPept_cat_dom_sf"/>
</dbReference>
<dbReference type="Pfam" id="PF00045">
    <property type="entry name" value="Hemopexin"/>
    <property type="match status" value="4"/>
</dbReference>
<organism evidence="16 17">
    <name type="scientific">Zootermopsis nevadensis</name>
    <name type="common">Dampwood termite</name>
    <dbReference type="NCBI Taxonomy" id="136037"/>
    <lineage>
        <taxon>Eukaryota</taxon>
        <taxon>Metazoa</taxon>
        <taxon>Ecdysozoa</taxon>
        <taxon>Arthropoda</taxon>
        <taxon>Hexapoda</taxon>
        <taxon>Insecta</taxon>
        <taxon>Pterygota</taxon>
        <taxon>Neoptera</taxon>
        <taxon>Polyneoptera</taxon>
        <taxon>Dictyoptera</taxon>
        <taxon>Blattodea</taxon>
        <taxon>Blattoidea</taxon>
        <taxon>Termitoidae</taxon>
        <taxon>Termopsidae</taxon>
        <taxon>Zootermopsis</taxon>
    </lineage>
</organism>
<feature type="compositionally biased region" description="Polar residues" evidence="13">
    <location>
        <begin position="344"/>
        <end position="354"/>
    </location>
</feature>
<feature type="binding site" evidence="11">
    <location>
        <position position="214"/>
    </location>
    <ligand>
        <name>Ca(2+)</name>
        <dbReference type="ChEBI" id="CHEBI:29108"/>
        <label>3</label>
    </ligand>
</feature>
<dbReference type="CDD" id="cd00094">
    <property type="entry name" value="HX"/>
    <property type="match status" value="1"/>
</dbReference>
<keyword evidence="17" id="KW-1185">Reference proteome</keyword>
<evidence type="ECO:0000256" key="11">
    <source>
        <dbReference type="PIRSR" id="PIRSR621190-2"/>
    </source>
</evidence>